<dbReference type="EMBL" id="QHCV01000036">
    <property type="protein sequence ID" value="RAV32158.1"/>
    <property type="molecule type" value="Genomic_DNA"/>
</dbReference>
<keyword evidence="4" id="KW-1185">Reference proteome</keyword>
<feature type="signal peptide" evidence="1">
    <location>
        <begin position="1"/>
        <end position="22"/>
    </location>
</feature>
<dbReference type="RefSeq" id="WP_113630656.1">
    <property type="nucleotide sequence ID" value="NZ_QHCV01000036.1"/>
</dbReference>
<reference evidence="3 4" key="1">
    <citation type="journal article" date="2018" name="Syst. Appl. Microbiol.">
        <title>Corynebacterium heidelbergense sp. nov., isolated from the preen glands of Egyptian geese (Alopochen aegyptiacus).</title>
        <authorList>
            <person name="Braun M.S."/>
            <person name="Wang E."/>
            <person name="Zimmermann S."/>
            <person name="Wink M."/>
        </authorList>
    </citation>
    <scope>NUCLEOTIDE SEQUENCE [LARGE SCALE GENOMIC DNA]</scope>
    <source>
        <strain evidence="3 4">647</strain>
    </source>
</reference>
<dbReference type="InterPro" id="IPR036938">
    <property type="entry name" value="PAP2/HPO_sf"/>
</dbReference>
<dbReference type="Proteomes" id="UP000251577">
    <property type="component" value="Unassembled WGS sequence"/>
</dbReference>
<feature type="domain" description="Phosphatidic acid phosphatase type 2/haloperoxidase" evidence="2">
    <location>
        <begin position="161"/>
        <end position="277"/>
    </location>
</feature>
<dbReference type="InterPro" id="IPR000326">
    <property type="entry name" value="PAP2/HPO"/>
</dbReference>
<feature type="chain" id="PRO_5016899556" evidence="1">
    <location>
        <begin position="23"/>
        <end position="415"/>
    </location>
</feature>
<evidence type="ECO:0000313" key="4">
    <source>
        <dbReference type="Proteomes" id="UP000251577"/>
    </source>
</evidence>
<accession>A0A364V6B6</accession>
<dbReference type="SUPFAM" id="SSF48317">
    <property type="entry name" value="Acid phosphatase/Vanadium-dependent haloperoxidase"/>
    <property type="match status" value="1"/>
</dbReference>
<keyword evidence="1" id="KW-0732">Signal</keyword>
<protein>
    <submittedName>
        <fullName evidence="3">Acid phosphatase</fullName>
    </submittedName>
</protein>
<dbReference type="AlphaFoldDB" id="A0A364V6B6"/>
<evidence type="ECO:0000256" key="1">
    <source>
        <dbReference type="SAM" id="SignalP"/>
    </source>
</evidence>
<dbReference type="SMART" id="SM00014">
    <property type="entry name" value="acidPPc"/>
    <property type="match status" value="1"/>
</dbReference>
<gene>
    <name evidence="3" type="ORF">DLJ54_04630</name>
</gene>
<organism evidence="3 4">
    <name type="scientific">Corynebacterium heidelbergense</name>
    <dbReference type="NCBI Taxonomy" id="2055947"/>
    <lineage>
        <taxon>Bacteria</taxon>
        <taxon>Bacillati</taxon>
        <taxon>Actinomycetota</taxon>
        <taxon>Actinomycetes</taxon>
        <taxon>Mycobacteriales</taxon>
        <taxon>Corynebacteriaceae</taxon>
        <taxon>Corynebacterium</taxon>
    </lineage>
</organism>
<evidence type="ECO:0000313" key="3">
    <source>
        <dbReference type="EMBL" id="RAV32158.1"/>
    </source>
</evidence>
<proteinExistence type="predicted"/>
<dbReference type="Gene3D" id="1.20.144.10">
    <property type="entry name" value="Phosphatidic acid phosphatase type 2/haloperoxidase"/>
    <property type="match status" value="1"/>
</dbReference>
<sequence length="415" mass="44406">MWAASLAAIAASTALTTNPAAASPLDGLQVPQVAGAQGVPGYPQPVQHPGAPVPTPFGPEFLGGYISDISSYPPGSYQAVVQGFDDLRANHPEVMAQNLETTVRINNAAASDPQLIDRAQRDAAADQAGILTEFADALGPELGQHFRDALAENRLPKTNFLLGNGYLARAGGIASSSYFEKQNFGYDRPFVVAPDRIQRYQKGSRDFYETSPSFPSGHTNQAAWVTTLWAIMLPELGPQILDRGAEAGYDRLVMGVHYPLDVIGGRMTGTAAAADRWNDLHMRDAITQASAELRAELEWRAGKPLDQAIAASGAYHSTPDAVAEYTHRMTYDFGPITKQVNAPIVPKAAPDLLLTKFPQLNYEQRASVLRQTAIPGGYPLDDMSAAGSWQRMNLAAAFAAKVSVNGDGSVSVQKV</sequence>
<evidence type="ECO:0000259" key="2">
    <source>
        <dbReference type="SMART" id="SM00014"/>
    </source>
</evidence>
<name>A0A364V6B6_9CORY</name>
<dbReference type="Pfam" id="PF01569">
    <property type="entry name" value="PAP2"/>
    <property type="match status" value="1"/>
</dbReference>
<comment type="caution">
    <text evidence="3">The sequence shown here is derived from an EMBL/GenBank/DDBJ whole genome shotgun (WGS) entry which is preliminary data.</text>
</comment>